<evidence type="ECO:0000313" key="3">
    <source>
        <dbReference type="EMBL" id="KAJ7201723.1"/>
    </source>
</evidence>
<gene>
    <name evidence="3" type="ORF">GGX14DRAFT_571366</name>
    <name evidence="2" type="ORF">GGX14DRAFT_573147</name>
</gene>
<reference evidence="2" key="1">
    <citation type="submission" date="2023-03" db="EMBL/GenBank/DDBJ databases">
        <title>Massive genome expansion in bonnet fungi (Mycena s.s.) driven by repeated elements and novel gene families across ecological guilds.</title>
        <authorList>
            <consortium name="Lawrence Berkeley National Laboratory"/>
            <person name="Harder C.B."/>
            <person name="Miyauchi S."/>
            <person name="Viragh M."/>
            <person name="Kuo A."/>
            <person name="Thoen E."/>
            <person name="Andreopoulos B."/>
            <person name="Lu D."/>
            <person name="Skrede I."/>
            <person name="Drula E."/>
            <person name="Henrissat B."/>
            <person name="Morin E."/>
            <person name="Kohler A."/>
            <person name="Barry K."/>
            <person name="LaButti K."/>
            <person name="Morin E."/>
            <person name="Salamov A."/>
            <person name="Lipzen A."/>
            <person name="Mereny Z."/>
            <person name="Hegedus B."/>
            <person name="Baldrian P."/>
            <person name="Stursova M."/>
            <person name="Weitz H."/>
            <person name="Taylor A."/>
            <person name="Grigoriev I.V."/>
            <person name="Nagy L.G."/>
            <person name="Martin F."/>
            <person name="Kauserud H."/>
        </authorList>
    </citation>
    <scope>NUCLEOTIDE SEQUENCE</scope>
    <source>
        <strain evidence="2">9144</strain>
    </source>
</reference>
<comment type="caution">
    <text evidence="2">The sequence shown here is derived from an EMBL/GenBank/DDBJ whole genome shotgun (WGS) entry which is preliminary data.</text>
</comment>
<name>A0AAD6V080_9AGAR</name>
<evidence type="ECO:0000256" key="1">
    <source>
        <dbReference type="SAM" id="Coils"/>
    </source>
</evidence>
<dbReference type="EMBL" id="JARJCW010000058">
    <property type="protein sequence ID" value="KAJ7201723.1"/>
    <property type="molecule type" value="Genomic_DNA"/>
</dbReference>
<protein>
    <submittedName>
        <fullName evidence="2">Uncharacterized protein</fullName>
    </submittedName>
</protein>
<sequence length="236" mass="27514">MDPAFMTFDASEIHSIVESFNKLLDKLQIAGQLTLGPDLETPKFEVLMHLWSAVYAAIHPNTRPQHSQDDQDLHGLYTIYFGVMSVLDTISDLWFFACPDLSTLSLEGNMHPERNIMKRAETVADLCVMLILTYVRIRRDSEFTASEKRAIDLLRAGKFDESWRSRSEQLDLTFEHAYYLSRRRSYVWIKNLSREVSTLKCELNEQKAQVESEIKRWVFRVSKEHKDTVESNESKM</sequence>
<feature type="coiled-coil region" evidence="1">
    <location>
        <begin position="189"/>
        <end position="216"/>
    </location>
</feature>
<evidence type="ECO:0000313" key="2">
    <source>
        <dbReference type="EMBL" id="KAJ7198709.1"/>
    </source>
</evidence>
<keyword evidence="1" id="KW-0175">Coiled coil</keyword>
<keyword evidence="4" id="KW-1185">Reference proteome</keyword>
<accession>A0AAD6V080</accession>
<dbReference type="AlphaFoldDB" id="A0AAD6V080"/>
<proteinExistence type="predicted"/>
<organism evidence="2 4">
    <name type="scientific">Mycena pura</name>
    <dbReference type="NCBI Taxonomy" id="153505"/>
    <lineage>
        <taxon>Eukaryota</taxon>
        <taxon>Fungi</taxon>
        <taxon>Dikarya</taxon>
        <taxon>Basidiomycota</taxon>
        <taxon>Agaricomycotina</taxon>
        <taxon>Agaricomycetes</taxon>
        <taxon>Agaricomycetidae</taxon>
        <taxon>Agaricales</taxon>
        <taxon>Marasmiineae</taxon>
        <taxon>Mycenaceae</taxon>
        <taxon>Mycena</taxon>
    </lineage>
</organism>
<evidence type="ECO:0000313" key="4">
    <source>
        <dbReference type="Proteomes" id="UP001219525"/>
    </source>
</evidence>
<dbReference type="Proteomes" id="UP001219525">
    <property type="component" value="Unassembled WGS sequence"/>
</dbReference>
<dbReference type="EMBL" id="JARJCW010000071">
    <property type="protein sequence ID" value="KAJ7198709.1"/>
    <property type="molecule type" value="Genomic_DNA"/>
</dbReference>